<name>A0A8E2ET77_9PEZI</name>
<dbReference type="GO" id="GO:0008395">
    <property type="term" value="F:steroid hydroxylase activity"/>
    <property type="evidence" value="ECO:0007669"/>
    <property type="project" value="TreeGrafter"/>
</dbReference>
<dbReference type="OrthoDB" id="1470350at2759"/>
<dbReference type="InterPro" id="IPR050529">
    <property type="entry name" value="CYP450_sterol_14alpha_dmase"/>
</dbReference>
<evidence type="ECO:0000313" key="6">
    <source>
        <dbReference type="Proteomes" id="UP000250140"/>
    </source>
</evidence>
<comment type="similarity">
    <text evidence="1">Belongs to the cytochrome P450 family.</text>
</comment>
<evidence type="ECO:0000256" key="4">
    <source>
        <dbReference type="ARBA" id="ARBA00023004"/>
    </source>
</evidence>
<dbReference type="InterPro" id="IPR036396">
    <property type="entry name" value="Cyt_P450_sf"/>
</dbReference>
<evidence type="ECO:0000256" key="1">
    <source>
        <dbReference type="ARBA" id="ARBA00010617"/>
    </source>
</evidence>
<sequence length="438" mass="49470">MVAKIVYDFILTLGATLKQAQQTSHGFVPAALTASTLWAAWWLWKFTLSPAIYPDAPRQLPYWIPFVGHARAMMMNADKLFSYGREYFGNTREVFTITVAGEEMYIVTSPEDVLSVYKNTKALDFNPIIRDIMTDFGLTPTTLDKMFEQRFTGKCWMDLTHDDFKLQLHPGEKLDALQDTFLGNIDRSMSWDKLDGPMVLAGSGTDEKVVSLFKWCGEVLVDSATRAFFGDALYQVAPDLLKDFFTFDNESWKLNYKYPHFAAKDMYAAKANGEAAFVKYLALPKEQRQDASWIVQAIEQGMKDISIDEESQRAPMLFVFYRLINTNAYKLAFWLLAHLLHNPTLLSAIQSEIAPAFTTTGSLNLPHLLTHSPLLTALYAETLRLANAPIGPRLVVARARLGPRLLQPGRRLLMPYRQLHLDAGVFGANPAAFDPARF</sequence>
<dbReference type="SUPFAM" id="SSF48264">
    <property type="entry name" value="Cytochrome P450"/>
    <property type="match status" value="1"/>
</dbReference>
<dbReference type="GO" id="GO:0020037">
    <property type="term" value="F:heme binding"/>
    <property type="evidence" value="ECO:0007669"/>
    <property type="project" value="InterPro"/>
</dbReference>
<dbReference type="Proteomes" id="UP000250140">
    <property type="component" value="Unassembled WGS sequence"/>
</dbReference>
<keyword evidence="2" id="KW-0349">Heme</keyword>
<dbReference type="PANTHER" id="PTHR24304:SF2">
    <property type="entry name" value="24-HYDROXYCHOLESTEROL 7-ALPHA-HYDROXYLASE"/>
    <property type="match status" value="1"/>
</dbReference>
<dbReference type="PANTHER" id="PTHR24304">
    <property type="entry name" value="CYTOCHROME P450 FAMILY 7"/>
    <property type="match status" value="1"/>
</dbReference>
<dbReference type="EMBL" id="KV750586">
    <property type="protein sequence ID" value="OCL04151.1"/>
    <property type="molecule type" value="Genomic_DNA"/>
</dbReference>
<organism evidence="5 6">
    <name type="scientific">Glonium stellatum</name>
    <dbReference type="NCBI Taxonomy" id="574774"/>
    <lineage>
        <taxon>Eukaryota</taxon>
        <taxon>Fungi</taxon>
        <taxon>Dikarya</taxon>
        <taxon>Ascomycota</taxon>
        <taxon>Pezizomycotina</taxon>
        <taxon>Dothideomycetes</taxon>
        <taxon>Pleosporomycetidae</taxon>
        <taxon>Gloniales</taxon>
        <taxon>Gloniaceae</taxon>
        <taxon>Glonium</taxon>
    </lineage>
</organism>
<accession>A0A8E2ET77</accession>
<dbReference type="CDD" id="cd11040">
    <property type="entry name" value="CYP7_CYP8-like"/>
    <property type="match status" value="1"/>
</dbReference>
<dbReference type="GO" id="GO:0005506">
    <property type="term" value="F:iron ion binding"/>
    <property type="evidence" value="ECO:0007669"/>
    <property type="project" value="InterPro"/>
</dbReference>
<evidence type="ECO:0000313" key="5">
    <source>
        <dbReference type="EMBL" id="OCL04151.1"/>
    </source>
</evidence>
<dbReference type="Pfam" id="PF00067">
    <property type="entry name" value="p450"/>
    <property type="match status" value="1"/>
</dbReference>
<evidence type="ECO:0000256" key="3">
    <source>
        <dbReference type="ARBA" id="ARBA00022723"/>
    </source>
</evidence>
<keyword evidence="3" id="KW-0479">Metal-binding</keyword>
<dbReference type="GO" id="GO:0016705">
    <property type="term" value="F:oxidoreductase activity, acting on paired donors, with incorporation or reduction of molecular oxygen"/>
    <property type="evidence" value="ECO:0007669"/>
    <property type="project" value="InterPro"/>
</dbReference>
<protein>
    <submittedName>
        <fullName evidence="5">Cytochrome P450</fullName>
    </submittedName>
</protein>
<gene>
    <name evidence="5" type="ORF">AOQ84DRAFT_324842</name>
</gene>
<dbReference type="Gene3D" id="1.10.630.10">
    <property type="entry name" value="Cytochrome P450"/>
    <property type="match status" value="1"/>
</dbReference>
<feature type="non-terminal residue" evidence="5">
    <location>
        <position position="1"/>
    </location>
</feature>
<keyword evidence="4" id="KW-0408">Iron</keyword>
<proteinExistence type="inferred from homology"/>
<dbReference type="AlphaFoldDB" id="A0A8E2ET77"/>
<dbReference type="InterPro" id="IPR001128">
    <property type="entry name" value="Cyt_P450"/>
</dbReference>
<evidence type="ECO:0000256" key="2">
    <source>
        <dbReference type="ARBA" id="ARBA00022617"/>
    </source>
</evidence>
<reference evidence="5 6" key="1">
    <citation type="journal article" date="2016" name="Nat. Commun.">
        <title>Ectomycorrhizal ecology is imprinted in the genome of the dominant symbiotic fungus Cenococcum geophilum.</title>
        <authorList>
            <consortium name="DOE Joint Genome Institute"/>
            <person name="Peter M."/>
            <person name="Kohler A."/>
            <person name="Ohm R.A."/>
            <person name="Kuo A."/>
            <person name="Krutzmann J."/>
            <person name="Morin E."/>
            <person name="Arend M."/>
            <person name="Barry K.W."/>
            <person name="Binder M."/>
            <person name="Choi C."/>
            <person name="Clum A."/>
            <person name="Copeland A."/>
            <person name="Grisel N."/>
            <person name="Haridas S."/>
            <person name="Kipfer T."/>
            <person name="LaButti K."/>
            <person name="Lindquist E."/>
            <person name="Lipzen A."/>
            <person name="Maire R."/>
            <person name="Meier B."/>
            <person name="Mihaltcheva S."/>
            <person name="Molinier V."/>
            <person name="Murat C."/>
            <person name="Poggeler S."/>
            <person name="Quandt C.A."/>
            <person name="Sperisen C."/>
            <person name="Tritt A."/>
            <person name="Tisserant E."/>
            <person name="Crous P.W."/>
            <person name="Henrissat B."/>
            <person name="Nehls U."/>
            <person name="Egli S."/>
            <person name="Spatafora J.W."/>
            <person name="Grigoriev I.V."/>
            <person name="Martin F.M."/>
        </authorList>
    </citation>
    <scope>NUCLEOTIDE SEQUENCE [LARGE SCALE GENOMIC DNA]</scope>
    <source>
        <strain evidence="5 6">CBS 207.34</strain>
    </source>
</reference>
<keyword evidence="6" id="KW-1185">Reference proteome</keyword>